<protein>
    <submittedName>
        <fullName evidence="5">Pyruvate dehydrogenase (Acetyl-transferring) E1 component subunit alpha</fullName>
    </submittedName>
</protein>
<comment type="caution">
    <text evidence="5">The sequence shown here is derived from an EMBL/GenBank/DDBJ whole genome shotgun (WGS) entry which is preliminary data.</text>
</comment>
<feature type="domain" description="Dehydrogenase E1 component" evidence="4">
    <location>
        <begin position="3"/>
        <end position="221"/>
    </location>
</feature>
<dbReference type="InterPro" id="IPR001017">
    <property type="entry name" value="DH_E1"/>
</dbReference>
<evidence type="ECO:0000256" key="2">
    <source>
        <dbReference type="ARBA" id="ARBA00023002"/>
    </source>
</evidence>
<evidence type="ECO:0000259" key="4">
    <source>
        <dbReference type="Pfam" id="PF00676"/>
    </source>
</evidence>
<keyword evidence="5" id="KW-0670">Pyruvate</keyword>
<dbReference type="GO" id="GO:0004739">
    <property type="term" value="F:pyruvate dehydrogenase (acetyl-transferring) activity"/>
    <property type="evidence" value="ECO:0007669"/>
    <property type="project" value="TreeGrafter"/>
</dbReference>
<dbReference type="AlphaFoldDB" id="A0A2M7E798"/>
<proteinExistence type="predicted"/>
<dbReference type="SUPFAM" id="SSF52518">
    <property type="entry name" value="Thiamin diphosphate-binding fold (THDP-binding)"/>
    <property type="match status" value="1"/>
</dbReference>
<keyword evidence="3" id="KW-0786">Thiamine pyrophosphate</keyword>
<keyword evidence="2" id="KW-0560">Oxidoreductase</keyword>
<reference evidence="6" key="1">
    <citation type="submission" date="2017-09" db="EMBL/GenBank/DDBJ databases">
        <title>Depth-based differentiation of microbial function through sediment-hosted aquifers and enrichment of novel symbionts in the deep terrestrial subsurface.</title>
        <authorList>
            <person name="Probst A.J."/>
            <person name="Ladd B."/>
            <person name="Jarett J.K."/>
            <person name="Geller-Mcgrath D.E."/>
            <person name="Sieber C.M.K."/>
            <person name="Emerson J.B."/>
            <person name="Anantharaman K."/>
            <person name="Thomas B.C."/>
            <person name="Malmstrom R."/>
            <person name="Stieglmeier M."/>
            <person name="Klingl A."/>
            <person name="Woyke T."/>
            <person name="Ryan C.M."/>
            <person name="Banfield J.F."/>
        </authorList>
    </citation>
    <scope>NUCLEOTIDE SEQUENCE [LARGE SCALE GENOMIC DNA]</scope>
</reference>
<feature type="non-terminal residue" evidence="5">
    <location>
        <position position="1"/>
    </location>
</feature>
<name>A0A2M7E798_9BACT</name>
<evidence type="ECO:0000256" key="3">
    <source>
        <dbReference type="ARBA" id="ARBA00023052"/>
    </source>
</evidence>
<dbReference type="EMBL" id="PETL01000317">
    <property type="protein sequence ID" value="PIV63593.1"/>
    <property type="molecule type" value="Genomic_DNA"/>
</dbReference>
<dbReference type="Gene3D" id="3.40.50.970">
    <property type="match status" value="1"/>
</dbReference>
<gene>
    <name evidence="5" type="ORF">COS11_06620</name>
</gene>
<accession>A0A2M7E798</accession>
<dbReference type="PANTHER" id="PTHR11516">
    <property type="entry name" value="PYRUVATE DEHYDROGENASE E1 COMPONENT, ALPHA SUBUNIT BACTERIAL AND ORGANELLAR"/>
    <property type="match status" value="1"/>
</dbReference>
<organism evidence="5 6">
    <name type="scientific">bacterium (Candidatus Ratteibacteria) CG01_land_8_20_14_3_00_40_19</name>
    <dbReference type="NCBI Taxonomy" id="2014290"/>
    <lineage>
        <taxon>Bacteria</taxon>
        <taxon>Candidatus Ratteibacteria</taxon>
    </lineage>
</organism>
<dbReference type="Pfam" id="PF00676">
    <property type="entry name" value="E1_dh"/>
    <property type="match status" value="1"/>
</dbReference>
<dbReference type="CDD" id="cd02000">
    <property type="entry name" value="TPP_E1_PDC_ADC_BCADC"/>
    <property type="match status" value="1"/>
</dbReference>
<evidence type="ECO:0000256" key="1">
    <source>
        <dbReference type="ARBA" id="ARBA00001964"/>
    </source>
</evidence>
<comment type="cofactor">
    <cofactor evidence="1">
        <name>thiamine diphosphate</name>
        <dbReference type="ChEBI" id="CHEBI:58937"/>
    </cofactor>
</comment>
<evidence type="ECO:0000313" key="6">
    <source>
        <dbReference type="Proteomes" id="UP000228886"/>
    </source>
</evidence>
<evidence type="ECO:0000313" key="5">
    <source>
        <dbReference type="EMBL" id="PIV63593.1"/>
    </source>
</evidence>
<dbReference type="Proteomes" id="UP000228886">
    <property type="component" value="Unassembled WGS sequence"/>
</dbReference>
<dbReference type="InterPro" id="IPR050642">
    <property type="entry name" value="PDH_E1_Alpha_Subunit"/>
</dbReference>
<sequence length="231" mass="25438">ETGYSKGRGGSMHLFDLEIGFLGGNGVVGGGIPLAIGTAFSAQYRGSNQATICFFGDGATTQGTFHESLNIASLWKLPVIFICENNLYAVTTPADESISIPNVGERASAYGIPGKVIDGNDVLLVHRTVLEAVERARSGKGPTLIECKTYRWDPHCFVIPETRIKDEIENWKKKDPIPCFEKRLLVEKIISPEDIKRMKSEIINEIDKAEDFAKNSPFPNVESFQEEICAQ</sequence>
<dbReference type="GO" id="GO:0006086">
    <property type="term" value="P:pyruvate decarboxylation to acetyl-CoA"/>
    <property type="evidence" value="ECO:0007669"/>
    <property type="project" value="TreeGrafter"/>
</dbReference>
<dbReference type="InterPro" id="IPR029061">
    <property type="entry name" value="THDP-binding"/>
</dbReference>
<dbReference type="PANTHER" id="PTHR11516:SF60">
    <property type="entry name" value="PYRUVATE DEHYDROGENASE E1 COMPONENT SUBUNIT ALPHA"/>
    <property type="match status" value="1"/>
</dbReference>